<dbReference type="SUPFAM" id="SSF52540">
    <property type="entry name" value="P-loop containing nucleoside triphosphate hydrolases"/>
    <property type="match status" value="1"/>
</dbReference>
<evidence type="ECO:0000256" key="5">
    <source>
        <dbReference type="ARBA" id="ARBA00022840"/>
    </source>
</evidence>
<evidence type="ECO:0000256" key="6">
    <source>
        <dbReference type="ARBA" id="ARBA00023175"/>
    </source>
</evidence>
<dbReference type="InterPro" id="IPR027417">
    <property type="entry name" value="P-loop_NTPase"/>
</dbReference>
<evidence type="ECO:0000313" key="13">
    <source>
        <dbReference type="EMBL" id="KAL3290127.1"/>
    </source>
</evidence>
<dbReference type="AlphaFoldDB" id="A0ABD2PHA6"/>
<evidence type="ECO:0000256" key="2">
    <source>
        <dbReference type="ARBA" id="ARBA00022490"/>
    </source>
</evidence>
<keyword evidence="11" id="KW-0175">Coiled coil</keyword>
<name>A0ABD2PHA6_9CUCU</name>
<dbReference type="PANTHER" id="PTHR47970">
    <property type="entry name" value="KINESIN-LIKE PROTEIN KIF11"/>
    <property type="match status" value="1"/>
</dbReference>
<dbReference type="PRINTS" id="PR00380">
    <property type="entry name" value="KINESINHEAVY"/>
</dbReference>
<gene>
    <name evidence="13" type="ORF">HHI36_023492</name>
</gene>
<evidence type="ECO:0000256" key="8">
    <source>
        <dbReference type="ARBA" id="ARBA00034704"/>
    </source>
</evidence>
<dbReference type="GO" id="GO:0005524">
    <property type="term" value="F:ATP binding"/>
    <property type="evidence" value="ECO:0007669"/>
    <property type="project" value="UniProtKB-UniRule"/>
</dbReference>
<keyword evidence="7" id="KW-0206">Cytoskeleton</keyword>
<keyword evidence="4 9" id="KW-0547">Nucleotide-binding</keyword>
<comment type="caution">
    <text evidence="13">The sequence shown here is derived from an EMBL/GenBank/DDBJ whole genome shotgun (WGS) entry which is preliminary data.</text>
</comment>
<dbReference type="PROSITE" id="PS00411">
    <property type="entry name" value="KINESIN_MOTOR_1"/>
    <property type="match status" value="1"/>
</dbReference>
<feature type="coiled-coil region" evidence="11">
    <location>
        <begin position="638"/>
        <end position="673"/>
    </location>
</feature>
<evidence type="ECO:0000256" key="4">
    <source>
        <dbReference type="ARBA" id="ARBA00022741"/>
    </source>
</evidence>
<dbReference type="Pfam" id="PF00225">
    <property type="entry name" value="Kinesin"/>
    <property type="match status" value="1"/>
</dbReference>
<organism evidence="13 14">
    <name type="scientific">Cryptolaemus montrouzieri</name>
    <dbReference type="NCBI Taxonomy" id="559131"/>
    <lineage>
        <taxon>Eukaryota</taxon>
        <taxon>Metazoa</taxon>
        <taxon>Ecdysozoa</taxon>
        <taxon>Arthropoda</taxon>
        <taxon>Hexapoda</taxon>
        <taxon>Insecta</taxon>
        <taxon>Pterygota</taxon>
        <taxon>Neoptera</taxon>
        <taxon>Endopterygota</taxon>
        <taxon>Coleoptera</taxon>
        <taxon>Polyphaga</taxon>
        <taxon>Cucujiformia</taxon>
        <taxon>Coccinelloidea</taxon>
        <taxon>Coccinellidae</taxon>
        <taxon>Scymninae</taxon>
        <taxon>Scymnini</taxon>
        <taxon>Cryptolaemus</taxon>
    </lineage>
</organism>
<evidence type="ECO:0000259" key="12">
    <source>
        <dbReference type="PROSITE" id="PS50067"/>
    </source>
</evidence>
<dbReference type="Gene3D" id="3.40.850.10">
    <property type="entry name" value="Kinesin motor domain"/>
    <property type="match status" value="1"/>
</dbReference>
<feature type="coiled-coil region" evidence="11">
    <location>
        <begin position="407"/>
        <end position="441"/>
    </location>
</feature>
<evidence type="ECO:0000256" key="11">
    <source>
        <dbReference type="SAM" id="Coils"/>
    </source>
</evidence>
<dbReference type="EMBL" id="JABFTP020000186">
    <property type="protein sequence ID" value="KAL3290127.1"/>
    <property type="molecule type" value="Genomic_DNA"/>
</dbReference>
<evidence type="ECO:0000256" key="1">
    <source>
        <dbReference type="ARBA" id="ARBA00004245"/>
    </source>
</evidence>
<evidence type="ECO:0000313" key="14">
    <source>
        <dbReference type="Proteomes" id="UP001516400"/>
    </source>
</evidence>
<keyword evidence="5 9" id="KW-0067">ATP-binding</keyword>
<dbReference type="Proteomes" id="UP001516400">
    <property type="component" value="Unassembled WGS sequence"/>
</dbReference>
<accession>A0ABD2PHA6</accession>
<dbReference type="GO" id="GO:0003774">
    <property type="term" value="F:cytoskeletal motor activity"/>
    <property type="evidence" value="ECO:0007669"/>
    <property type="project" value="UniProtKB-UniRule"/>
</dbReference>
<dbReference type="InterPro" id="IPR001752">
    <property type="entry name" value="Kinesin_motor_dom"/>
</dbReference>
<keyword evidence="3 10" id="KW-0493">Microtubule</keyword>
<keyword evidence="2" id="KW-0963">Cytoplasm</keyword>
<dbReference type="GO" id="GO:0005874">
    <property type="term" value="C:microtubule"/>
    <property type="evidence" value="ECO:0007669"/>
    <property type="project" value="UniProtKB-KW"/>
</dbReference>
<sequence length="878" mass="100360">MASGVGSGTIKKQKLDRIKVFLRVRPANEGEHASAVTNCTPREINVKGHSKGYSFDQIFDEKTTQLKVYKTVVGNMIQDVVKGYNCTVFAYGQTGTGKTFTILGGDTMKFDSGDFHWQQDSDAGIVLRAAMHLYEVLDKMDSNIKRTVTVSFMEIYNEEIKDLLSDKEVLPLRLYEDKAKVVHVKNLQEVTVLNPWEIFALLKKGCERRHVSSTLMNNRSSRSHTVFTINVNTIQTVSVAENLSNITCGKLNLIDLAGSENLAKSGSKDQRAREATSINQSLLTLGRVIKALVENSSHIPYRESKLTRILQDSLGGKTKTTIIATISPSTASLDETVNTLEYAHNARNVTNCPVINLRTSDTAAAVNEELLRLKRDLFATANEQGIYMDKENYEEMTQSLTQFKQDILKKHETIRTLTQQLDDLESQKDEWEKLRESFETTRRAYDECQSEIQIKRGQIQEDNMLLLHYENESVKFREYLDLMTQRDSHLRKKLDNIYTSSRKNQDALETIISVVENIMDNLEKQVNQNSTVVAEKISRLVDFNGKICHMMKNVSDQLESPSSRVKNYLQNTVEQCIEVCTNALEELGNKADIIKKNIHDIEVTSRKTKNHLLDEVSKKETQTKELCDEDDNNYKKFANNLTVKVDEQKQSLVEYLQKEYDECSSDIEHLEKKKIHLLERKVRLAEMIEKLKDWEFQEEISKYEKESKTAKGKICDFSTVQEVVSQQSDFIHEKILKLSENEGLNESISVLQNNHSELGMALENIEDHSATDKSEMARVLGQIIDIFEVESKMHIGQLEDVIDSSLEYFNTHGLKAKENVQHIFKTDVVQIAPKGDTPQRLQVPVLRPHRNRDSLVRRLTTDIPETEEKLNKDNKDTS</sequence>
<feature type="binding site" evidence="9">
    <location>
        <begin position="92"/>
        <end position="99"/>
    </location>
    <ligand>
        <name>ATP</name>
        <dbReference type="ChEBI" id="CHEBI:30616"/>
    </ligand>
</feature>
<dbReference type="FunFam" id="3.40.850.10:FF:000019">
    <property type="entry name" value="Kinesin-like protein KIN-5D"/>
    <property type="match status" value="1"/>
</dbReference>
<keyword evidence="6 9" id="KW-0505">Motor protein</keyword>
<keyword evidence="14" id="KW-1185">Reference proteome</keyword>
<dbReference type="SMART" id="SM00129">
    <property type="entry name" value="KISc"/>
    <property type="match status" value="1"/>
</dbReference>
<evidence type="ECO:0000256" key="10">
    <source>
        <dbReference type="RuleBase" id="RU000394"/>
    </source>
</evidence>
<comment type="similarity">
    <text evidence="8">Belongs to the TRAFAC class myosin-kinesin ATPase superfamily. Kinesin family. KIN-5/BimC subfamily.</text>
</comment>
<feature type="domain" description="Kinesin motor" evidence="12">
    <location>
        <begin position="17"/>
        <end position="349"/>
    </location>
</feature>
<comment type="subcellular location">
    <subcellularLocation>
        <location evidence="1">Cytoplasm</location>
        <location evidence="1">Cytoskeleton</location>
    </subcellularLocation>
</comment>
<protein>
    <recommendedName>
        <fullName evidence="10">Kinesin-like protein</fullName>
    </recommendedName>
</protein>
<evidence type="ECO:0000256" key="3">
    <source>
        <dbReference type="ARBA" id="ARBA00022701"/>
    </source>
</evidence>
<evidence type="ECO:0000256" key="7">
    <source>
        <dbReference type="ARBA" id="ARBA00023212"/>
    </source>
</evidence>
<evidence type="ECO:0000256" key="9">
    <source>
        <dbReference type="PROSITE-ProRule" id="PRU00283"/>
    </source>
</evidence>
<dbReference type="InterPro" id="IPR036961">
    <property type="entry name" value="Kinesin_motor_dom_sf"/>
</dbReference>
<dbReference type="InterPro" id="IPR047149">
    <property type="entry name" value="KIF11-like"/>
</dbReference>
<dbReference type="PROSITE" id="PS50067">
    <property type="entry name" value="KINESIN_MOTOR_2"/>
    <property type="match status" value="1"/>
</dbReference>
<reference evidence="13 14" key="1">
    <citation type="journal article" date="2021" name="BMC Biol.">
        <title>Horizontally acquired antibacterial genes associated with adaptive radiation of ladybird beetles.</title>
        <authorList>
            <person name="Li H.S."/>
            <person name="Tang X.F."/>
            <person name="Huang Y.H."/>
            <person name="Xu Z.Y."/>
            <person name="Chen M.L."/>
            <person name="Du X.Y."/>
            <person name="Qiu B.Y."/>
            <person name="Chen P.T."/>
            <person name="Zhang W."/>
            <person name="Slipinski A."/>
            <person name="Escalona H.E."/>
            <person name="Waterhouse R.M."/>
            <person name="Zwick A."/>
            <person name="Pang H."/>
        </authorList>
    </citation>
    <scope>NUCLEOTIDE SEQUENCE [LARGE SCALE GENOMIC DNA]</scope>
    <source>
        <strain evidence="13">SYSU2018</strain>
    </source>
</reference>
<dbReference type="PANTHER" id="PTHR47970:SF12">
    <property type="entry name" value="KINESIN FAMILY MEMBER 11"/>
    <property type="match status" value="1"/>
</dbReference>
<proteinExistence type="inferred from homology"/>
<dbReference type="InterPro" id="IPR019821">
    <property type="entry name" value="Kinesin_motor_CS"/>
</dbReference>
<dbReference type="GO" id="GO:0007051">
    <property type="term" value="P:spindle organization"/>
    <property type="evidence" value="ECO:0007669"/>
    <property type="project" value="UniProtKB-ARBA"/>
</dbReference>